<dbReference type="EMBL" id="CAJVQB010008983">
    <property type="protein sequence ID" value="CAG8725337.1"/>
    <property type="molecule type" value="Genomic_DNA"/>
</dbReference>
<gene>
    <name evidence="2" type="ORF">GMARGA_LOCUS13884</name>
</gene>
<evidence type="ECO:0000313" key="3">
    <source>
        <dbReference type="Proteomes" id="UP000789901"/>
    </source>
</evidence>
<comment type="caution">
    <text evidence="2">The sequence shown here is derived from an EMBL/GenBank/DDBJ whole genome shotgun (WGS) entry which is preliminary data.</text>
</comment>
<organism evidence="2 3">
    <name type="scientific">Gigaspora margarita</name>
    <dbReference type="NCBI Taxonomy" id="4874"/>
    <lineage>
        <taxon>Eukaryota</taxon>
        <taxon>Fungi</taxon>
        <taxon>Fungi incertae sedis</taxon>
        <taxon>Mucoromycota</taxon>
        <taxon>Glomeromycotina</taxon>
        <taxon>Glomeromycetes</taxon>
        <taxon>Diversisporales</taxon>
        <taxon>Gigasporaceae</taxon>
        <taxon>Gigaspora</taxon>
    </lineage>
</organism>
<dbReference type="InterPro" id="IPR025209">
    <property type="entry name" value="DUF4209"/>
</dbReference>
<sequence length="661" mass="77412">MESINPLIETFRLGKILQLSVFTDENDQKNFERASHQWQSCLSTRVAQLILPKVVISSDDFFENVICNNGLFRQEIILKVRENSFPFDTLEAEAFDKASLKIKLVAKEVAQFFDSNISTINDFFDLYVKELEWCGYNDIFVKCIDLYHKQDFFTLLLLGISSLERLLGDIIFSIHNDKFIIPSLIRDLLIASPLVPLLGEDIIFFLRCLIGPPNSMNLRNILWHGFINSNEFLPIPAKWYSALVIVITLTICQRVRLCGLIDSLKKRDGASFGGFFHLSKPNIIAENFIISDEIDKFFDQEYERVMFIQCSVQEHRLGTVEVGQYFLTLDIILEEKVAWAYYDLEKKTEDKEPNNQIYEEFGGGIMDLMLDLFIHNAGPRLRDRIAHGEANYLVTSTESNPLYEYYICLLVVLWSRYKSKLLNDVIDIDGSQFFINDEIIRDYETWISNYNSRFHPIPLLLKESTHLIVITWNCWKISRFIEQNGRFTLGDWSELNFEDQKDSLFQQDILKTIAKIENITDVLHISREKLNTIKEKRFFNCKKFHWSHLSVTKEDLKAINLKRVVIKKAISGMEKLYDILRTLHSSTSLSSRKRKNTQNLFTLFPLIMQHLYYSLFILDYATEHKFMLGILIFVERWCGFCIEGKWKNINDAFDELIKLLR</sequence>
<name>A0ABN7V3E2_GIGMA</name>
<feature type="domain" description="DUF4209" evidence="1">
    <location>
        <begin position="163"/>
        <end position="248"/>
    </location>
</feature>
<keyword evidence="3" id="KW-1185">Reference proteome</keyword>
<dbReference type="PANTHER" id="PTHR31701:SF2">
    <property type="entry name" value="ENDOPLASMIC RETICULUM MEMBRANE-ASSOCIATED RNA DEGRADATION PROTEIN"/>
    <property type="match status" value="1"/>
</dbReference>
<accession>A0ABN7V3E2</accession>
<dbReference type="Proteomes" id="UP000789901">
    <property type="component" value="Unassembled WGS sequence"/>
</dbReference>
<dbReference type="PANTHER" id="PTHR31701">
    <property type="entry name" value="ENDOPLASMIC RETICULUM MEMBRANE-ASSOCIATED RNA DEGRADATION PROTEIN"/>
    <property type="match status" value="1"/>
</dbReference>
<evidence type="ECO:0000313" key="2">
    <source>
        <dbReference type="EMBL" id="CAG8725337.1"/>
    </source>
</evidence>
<dbReference type="Pfam" id="PF13910">
    <property type="entry name" value="DUF4209"/>
    <property type="match status" value="1"/>
</dbReference>
<proteinExistence type="predicted"/>
<dbReference type="InterPro" id="IPR039635">
    <property type="entry name" value="ERMARD"/>
</dbReference>
<protein>
    <submittedName>
        <fullName evidence="2">22197_t:CDS:1</fullName>
    </submittedName>
</protein>
<evidence type="ECO:0000259" key="1">
    <source>
        <dbReference type="Pfam" id="PF13910"/>
    </source>
</evidence>
<reference evidence="2 3" key="1">
    <citation type="submission" date="2021-06" db="EMBL/GenBank/DDBJ databases">
        <authorList>
            <person name="Kallberg Y."/>
            <person name="Tangrot J."/>
            <person name="Rosling A."/>
        </authorList>
    </citation>
    <scope>NUCLEOTIDE SEQUENCE [LARGE SCALE GENOMIC DNA]</scope>
    <source>
        <strain evidence="2 3">120-4 pot B 10/14</strain>
    </source>
</reference>